<proteinExistence type="predicted"/>
<evidence type="ECO:0000313" key="3">
    <source>
        <dbReference type="Proteomes" id="UP001165121"/>
    </source>
</evidence>
<sequence length="138" mass="13682">MSLLAGDDPGDPPGEGTSVGEPIGDAGDTGRIAGSSRLDFGGNSTTGNGFSLSRLRKIDRGVLGGVDSPSPEEVAESAGTDFGDAYRKNPSSSSADSKGGASGNRGLAATPTSGARKLALQGSDTIEGLESEADHQSQ</sequence>
<accession>A0A9W6XIP5</accession>
<protein>
    <submittedName>
        <fullName evidence="2">Unnamed protein product</fullName>
    </submittedName>
</protein>
<dbReference type="EMBL" id="BSXT01001150">
    <property type="protein sequence ID" value="GMF39294.1"/>
    <property type="molecule type" value="Genomic_DNA"/>
</dbReference>
<gene>
    <name evidence="2" type="ORF">Pfra01_001162700</name>
</gene>
<keyword evidence="3" id="KW-1185">Reference proteome</keyword>
<feature type="region of interest" description="Disordered" evidence="1">
    <location>
        <begin position="1"/>
        <end position="138"/>
    </location>
</feature>
<dbReference type="Proteomes" id="UP001165121">
    <property type="component" value="Unassembled WGS sequence"/>
</dbReference>
<dbReference type="AlphaFoldDB" id="A0A9W6XIP5"/>
<evidence type="ECO:0000313" key="2">
    <source>
        <dbReference type="EMBL" id="GMF39294.1"/>
    </source>
</evidence>
<reference evidence="2" key="1">
    <citation type="submission" date="2023-04" db="EMBL/GenBank/DDBJ databases">
        <title>Phytophthora fragariaefolia NBRC 109709.</title>
        <authorList>
            <person name="Ichikawa N."/>
            <person name="Sato H."/>
            <person name="Tonouchi N."/>
        </authorList>
    </citation>
    <scope>NUCLEOTIDE SEQUENCE</scope>
    <source>
        <strain evidence="2">NBRC 109709</strain>
    </source>
</reference>
<evidence type="ECO:0000256" key="1">
    <source>
        <dbReference type="SAM" id="MobiDB-lite"/>
    </source>
</evidence>
<comment type="caution">
    <text evidence="2">The sequence shown here is derived from an EMBL/GenBank/DDBJ whole genome shotgun (WGS) entry which is preliminary data.</text>
</comment>
<organism evidence="2 3">
    <name type="scientific">Phytophthora fragariaefolia</name>
    <dbReference type="NCBI Taxonomy" id="1490495"/>
    <lineage>
        <taxon>Eukaryota</taxon>
        <taxon>Sar</taxon>
        <taxon>Stramenopiles</taxon>
        <taxon>Oomycota</taxon>
        <taxon>Peronosporomycetes</taxon>
        <taxon>Peronosporales</taxon>
        <taxon>Peronosporaceae</taxon>
        <taxon>Phytophthora</taxon>
    </lineage>
</organism>
<feature type="compositionally biased region" description="Polar residues" evidence="1">
    <location>
        <begin position="42"/>
        <end position="51"/>
    </location>
</feature>
<name>A0A9W6XIP5_9STRA</name>